<feature type="region of interest" description="Disordered" evidence="1">
    <location>
        <begin position="1"/>
        <end position="25"/>
    </location>
</feature>
<dbReference type="AlphaFoldDB" id="A0A517TVS8"/>
<sequence length="80" mass="8721">MNGQLLDLCSPAPAPTGSATDGRRESSRYLGVQFACCDVYSRIYANRAGTEYIGHCPRCAKRVRFEIGPGGSDSRFFIAQ</sequence>
<evidence type="ECO:0000256" key="1">
    <source>
        <dbReference type="SAM" id="MobiDB-lite"/>
    </source>
</evidence>
<evidence type="ECO:0000313" key="2">
    <source>
        <dbReference type="EMBL" id="QDT72474.1"/>
    </source>
</evidence>
<dbReference type="KEGG" id="llh:I41_16530"/>
<gene>
    <name evidence="2" type="ORF">I41_16530</name>
</gene>
<name>A0A517TVS8_9BACT</name>
<organism evidence="2 3">
    <name type="scientific">Lacipirellula limnantheis</name>
    <dbReference type="NCBI Taxonomy" id="2528024"/>
    <lineage>
        <taxon>Bacteria</taxon>
        <taxon>Pseudomonadati</taxon>
        <taxon>Planctomycetota</taxon>
        <taxon>Planctomycetia</taxon>
        <taxon>Pirellulales</taxon>
        <taxon>Lacipirellulaceae</taxon>
        <taxon>Lacipirellula</taxon>
    </lineage>
</organism>
<keyword evidence="3" id="KW-1185">Reference proteome</keyword>
<accession>A0A517TVS8</accession>
<protein>
    <submittedName>
        <fullName evidence="2">Uncharacterized protein</fullName>
    </submittedName>
</protein>
<reference evidence="2 3" key="1">
    <citation type="submission" date="2019-02" db="EMBL/GenBank/DDBJ databases">
        <title>Deep-cultivation of Planctomycetes and their phenomic and genomic characterization uncovers novel biology.</title>
        <authorList>
            <person name="Wiegand S."/>
            <person name="Jogler M."/>
            <person name="Boedeker C."/>
            <person name="Pinto D."/>
            <person name="Vollmers J."/>
            <person name="Rivas-Marin E."/>
            <person name="Kohn T."/>
            <person name="Peeters S.H."/>
            <person name="Heuer A."/>
            <person name="Rast P."/>
            <person name="Oberbeckmann S."/>
            <person name="Bunk B."/>
            <person name="Jeske O."/>
            <person name="Meyerdierks A."/>
            <person name="Storesund J.E."/>
            <person name="Kallscheuer N."/>
            <person name="Luecker S."/>
            <person name="Lage O.M."/>
            <person name="Pohl T."/>
            <person name="Merkel B.J."/>
            <person name="Hornburger P."/>
            <person name="Mueller R.-W."/>
            <person name="Bruemmer F."/>
            <person name="Labrenz M."/>
            <person name="Spormann A.M."/>
            <person name="Op den Camp H."/>
            <person name="Overmann J."/>
            <person name="Amann R."/>
            <person name="Jetten M.S.M."/>
            <person name="Mascher T."/>
            <person name="Medema M.H."/>
            <person name="Devos D.P."/>
            <person name="Kaster A.-K."/>
            <person name="Ovreas L."/>
            <person name="Rohde M."/>
            <person name="Galperin M.Y."/>
            <person name="Jogler C."/>
        </authorList>
    </citation>
    <scope>NUCLEOTIDE SEQUENCE [LARGE SCALE GENOMIC DNA]</scope>
    <source>
        <strain evidence="2 3">I41</strain>
    </source>
</reference>
<evidence type="ECO:0000313" key="3">
    <source>
        <dbReference type="Proteomes" id="UP000317909"/>
    </source>
</evidence>
<dbReference type="EMBL" id="CP036339">
    <property type="protein sequence ID" value="QDT72474.1"/>
    <property type="molecule type" value="Genomic_DNA"/>
</dbReference>
<dbReference type="Proteomes" id="UP000317909">
    <property type="component" value="Chromosome"/>
</dbReference>
<dbReference type="RefSeq" id="WP_210421127.1">
    <property type="nucleotide sequence ID" value="NZ_CP036339.1"/>
</dbReference>
<proteinExistence type="predicted"/>